<dbReference type="AlphaFoldDB" id="N2BAG9"/>
<dbReference type="Proteomes" id="UP000012589">
    <property type="component" value="Unassembled WGS sequence"/>
</dbReference>
<evidence type="ECO:0000313" key="2">
    <source>
        <dbReference type="Proteomes" id="UP000012589"/>
    </source>
</evidence>
<comment type="caution">
    <text evidence="1">The sequence shown here is derived from an EMBL/GenBank/DDBJ whole genome shotgun (WGS) entry which is preliminary data.</text>
</comment>
<dbReference type="eggNOG" id="COG3146">
    <property type="taxonomic scope" value="Bacteria"/>
</dbReference>
<dbReference type="PATRIC" id="fig|1235802.3.peg.1361"/>
<dbReference type="Gene3D" id="3.40.630.30">
    <property type="match status" value="2"/>
</dbReference>
<gene>
    <name evidence="1" type="ORF">C823_01273</name>
</gene>
<sequence>MSLKFSFYCCENEKEWDYFVENKSMNGTFLQTRKFINYHPQKRFKDCSLCVRKGNELVAVILACEIEDDGKRTFFAHKGSTFGGITVAENIYTATLINELVEGMCIFLYENGFEKIYLKMVPNIYNKKETDLLDYFLFKYDFQCYNELNYYMVMKNYKGGVITKPFSSGKRRDYRYSLRNSLSFKKLETEDDIAAFYKVLLMNLKKLQVPVVHTLDDLYDLKFRRYDNNIEFYGVYTDNEMIAGSMLFYFGNDIVHTQYLASNDSCLKLYSMDFLIGKLIETALEKNMRIFTFGICTENQGRDLNFGLSRFKEGFGTQFCINRSYEKTLKISR</sequence>
<keyword evidence="2" id="KW-1185">Reference proteome</keyword>
<dbReference type="PANTHER" id="PTHR36174">
    <property type="entry name" value="LIPID II:GLYCINE GLYCYLTRANSFERASE"/>
    <property type="match status" value="1"/>
</dbReference>
<accession>N2BAG9</accession>
<dbReference type="EMBL" id="AQFT01000039">
    <property type="protein sequence ID" value="EMZ33734.1"/>
    <property type="molecule type" value="Genomic_DNA"/>
</dbReference>
<reference evidence="1 2" key="1">
    <citation type="journal article" date="2014" name="Genome Announc.">
        <title>Draft genome sequences of the altered schaedler flora, a defined bacterial community from gnotobiotic mice.</title>
        <authorList>
            <person name="Wannemuehler M.J."/>
            <person name="Overstreet A.M."/>
            <person name="Ward D.V."/>
            <person name="Phillips G.J."/>
        </authorList>
    </citation>
    <scope>NUCLEOTIDE SEQUENCE [LARGE SCALE GENOMIC DNA]</scope>
    <source>
        <strain evidence="1 2">ASF492</strain>
    </source>
</reference>
<protein>
    <submittedName>
        <fullName evidence="1">Uncharacterized protein</fullName>
    </submittedName>
</protein>
<dbReference type="PANTHER" id="PTHR36174:SF1">
    <property type="entry name" value="LIPID II:GLYCINE GLYCYLTRANSFERASE"/>
    <property type="match status" value="1"/>
</dbReference>
<dbReference type="HOGENOM" id="CLU_073603_0_0_9"/>
<proteinExistence type="predicted"/>
<evidence type="ECO:0000313" key="1">
    <source>
        <dbReference type="EMBL" id="EMZ33734.1"/>
    </source>
</evidence>
<name>N2BAG9_9FIRM</name>
<dbReference type="InterPro" id="IPR016181">
    <property type="entry name" value="Acyl_CoA_acyltransferase"/>
</dbReference>
<dbReference type="InterPro" id="IPR050644">
    <property type="entry name" value="PG_Glycine_Bridge_Synth"/>
</dbReference>
<dbReference type="OrthoDB" id="9808687at2"/>
<dbReference type="SUPFAM" id="SSF55729">
    <property type="entry name" value="Acyl-CoA N-acyltransferases (Nat)"/>
    <property type="match status" value="1"/>
</dbReference>
<organism evidence="1 2">
    <name type="scientific">Eubacterium plexicaudatum ASF492</name>
    <dbReference type="NCBI Taxonomy" id="1235802"/>
    <lineage>
        <taxon>Bacteria</taxon>
        <taxon>Bacillati</taxon>
        <taxon>Bacillota</taxon>
        <taxon>Clostridia</taxon>
        <taxon>Eubacteriales</taxon>
        <taxon>Eubacteriaceae</taxon>
        <taxon>Eubacterium</taxon>
    </lineage>
</organism>
<dbReference type="STRING" id="1235802.C823_01273"/>